<evidence type="ECO:0000313" key="4">
    <source>
        <dbReference type="Proteomes" id="UP000262325"/>
    </source>
</evidence>
<sequence>MIFRNMLKIADTDRPVYLLGAGETIPDMKNNEAVLIKQGAFGSGEHETTKSCLKNFRLLDFKDKSVLDVGCGTGILGIAAEKAGASFVLGFDIYYNACRTAKTNFFINNTEINFVVNSDNTCIKGKYDIIVANIYYDIIISLYQFMKESISRHGYLVLSGIPVEFNFDVRKKFVDNGAFELVKNEMLEEFSTIVLIKGD</sequence>
<protein>
    <submittedName>
        <fullName evidence="3">SAM-dependent methyltransferase</fullName>
    </submittedName>
</protein>
<proteinExistence type="predicted"/>
<comment type="caution">
    <text evidence="3">The sequence shown here is derived from an EMBL/GenBank/DDBJ whole genome shotgun (WGS) entry which is preliminary data.</text>
</comment>
<dbReference type="SUPFAM" id="SSF53335">
    <property type="entry name" value="S-adenosyl-L-methionine-dependent methyltransferases"/>
    <property type="match status" value="1"/>
</dbReference>
<keyword evidence="1 3" id="KW-0489">Methyltransferase</keyword>
<dbReference type="AlphaFoldDB" id="A0A3D5QAD7"/>
<organism evidence="3 4">
    <name type="scientific">Flexistipes sinusarabici</name>
    <dbReference type="NCBI Taxonomy" id="2352"/>
    <lineage>
        <taxon>Bacteria</taxon>
        <taxon>Pseudomonadati</taxon>
        <taxon>Deferribacterota</taxon>
        <taxon>Deferribacteres</taxon>
        <taxon>Deferribacterales</taxon>
        <taxon>Flexistipitaceae</taxon>
        <taxon>Flexistipes</taxon>
    </lineage>
</organism>
<dbReference type="CDD" id="cd02440">
    <property type="entry name" value="AdoMet_MTases"/>
    <property type="match status" value="1"/>
</dbReference>
<reference evidence="3 4" key="1">
    <citation type="journal article" date="2018" name="Nat. Biotechnol.">
        <title>A standardized bacterial taxonomy based on genome phylogeny substantially revises the tree of life.</title>
        <authorList>
            <person name="Parks D.H."/>
            <person name="Chuvochina M."/>
            <person name="Waite D.W."/>
            <person name="Rinke C."/>
            <person name="Skarshewski A."/>
            <person name="Chaumeil P.A."/>
            <person name="Hugenholtz P."/>
        </authorList>
    </citation>
    <scope>NUCLEOTIDE SEQUENCE [LARGE SCALE GENOMIC DNA]</scope>
    <source>
        <strain evidence="3">UBA8672</strain>
    </source>
</reference>
<accession>A0A3D5QAD7</accession>
<evidence type="ECO:0000313" key="3">
    <source>
        <dbReference type="EMBL" id="HCW92815.1"/>
    </source>
</evidence>
<evidence type="ECO:0000256" key="1">
    <source>
        <dbReference type="ARBA" id="ARBA00022603"/>
    </source>
</evidence>
<dbReference type="Pfam" id="PF06325">
    <property type="entry name" value="PrmA"/>
    <property type="match status" value="1"/>
</dbReference>
<dbReference type="EMBL" id="DPPF01000081">
    <property type="protein sequence ID" value="HCW92815.1"/>
    <property type="molecule type" value="Genomic_DNA"/>
</dbReference>
<dbReference type="InterPro" id="IPR029063">
    <property type="entry name" value="SAM-dependent_MTases_sf"/>
</dbReference>
<dbReference type="Proteomes" id="UP000262325">
    <property type="component" value="Unassembled WGS sequence"/>
</dbReference>
<dbReference type="GO" id="GO:0008276">
    <property type="term" value="F:protein methyltransferase activity"/>
    <property type="evidence" value="ECO:0007669"/>
    <property type="project" value="TreeGrafter"/>
</dbReference>
<gene>
    <name evidence="3" type="ORF">DHM44_03950</name>
</gene>
<dbReference type="PANTHER" id="PTHR43648">
    <property type="entry name" value="ELECTRON TRANSFER FLAVOPROTEIN BETA SUBUNIT LYSINE METHYLTRANSFERASE"/>
    <property type="match status" value="1"/>
</dbReference>
<dbReference type="InterPro" id="IPR050078">
    <property type="entry name" value="Ribosomal_L11_MeTrfase_PrmA"/>
</dbReference>
<dbReference type="Gene3D" id="3.40.50.150">
    <property type="entry name" value="Vaccinia Virus protein VP39"/>
    <property type="match status" value="1"/>
</dbReference>
<evidence type="ECO:0000256" key="2">
    <source>
        <dbReference type="ARBA" id="ARBA00022679"/>
    </source>
</evidence>
<dbReference type="GO" id="GO:0032259">
    <property type="term" value="P:methylation"/>
    <property type="evidence" value="ECO:0007669"/>
    <property type="project" value="UniProtKB-KW"/>
</dbReference>
<name>A0A3D5QAD7_FLESI</name>
<dbReference type="PANTHER" id="PTHR43648:SF1">
    <property type="entry name" value="ELECTRON TRANSFER FLAVOPROTEIN BETA SUBUNIT LYSINE METHYLTRANSFERASE"/>
    <property type="match status" value="1"/>
</dbReference>
<keyword evidence="2 3" id="KW-0808">Transferase</keyword>